<evidence type="ECO:0000313" key="1">
    <source>
        <dbReference type="EMBL" id="CAG8722922.1"/>
    </source>
</evidence>
<keyword evidence="2" id="KW-1185">Reference proteome</keyword>
<dbReference type="AlphaFoldDB" id="A0A9N9I6P5"/>
<evidence type="ECO:0000313" key="2">
    <source>
        <dbReference type="Proteomes" id="UP000789396"/>
    </source>
</evidence>
<organism evidence="1 2">
    <name type="scientific">Racocetra fulgida</name>
    <dbReference type="NCBI Taxonomy" id="60492"/>
    <lineage>
        <taxon>Eukaryota</taxon>
        <taxon>Fungi</taxon>
        <taxon>Fungi incertae sedis</taxon>
        <taxon>Mucoromycota</taxon>
        <taxon>Glomeromycotina</taxon>
        <taxon>Glomeromycetes</taxon>
        <taxon>Diversisporales</taxon>
        <taxon>Gigasporaceae</taxon>
        <taxon>Racocetra</taxon>
    </lineage>
</organism>
<sequence length="146" mass="16692">QLWNISDADVPEWLESERNLIAIDEILRPILEDDSFTQITGAQKLYILTDMEYNNIILYFFDRHTDNSEFLNAVERFDPTILYFDEPLSVTQTIIRPRSGVTLHGIHSNGGGGVSAFQSADIIFSELDDSVARYDLWDLEIYLGDA</sequence>
<dbReference type="OrthoDB" id="2345133at2759"/>
<dbReference type="EMBL" id="CAJVPZ010025584">
    <property type="protein sequence ID" value="CAG8722922.1"/>
    <property type="molecule type" value="Genomic_DNA"/>
</dbReference>
<comment type="caution">
    <text evidence="1">The sequence shown here is derived from an EMBL/GenBank/DDBJ whole genome shotgun (WGS) entry which is preliminary data.</text>
</comment>
<dbReference type="Proteomes" id="UP000789396">
    <property type="component" value="Unassembled WGS sequence"/>
</dbReference>
<feature type="non-terminal residue" evidence="1">
    <location>
        <position position="146"/>
    </location>
</feature>
<name>A0A9N9I6P5_9GLOM</name>
<gene>
    <name evidence="1" type="ORF">RFULGI_LOCUS11584</name>
</gene>
<accession>A0A9N9I6P5</accession>
<protein>
    <submittedName>
        <fullName evidence="1">14561_t:CDS:1</fullName>
    </submittedName>
</protein>
<reference evidence="1" key="1">
    <citation type="submission" date="2021-06" db="EMBL/GenBank/DDBJ databases">
        <authorList>
            <person name="Kallberg Y."/>
            <person name="Tangrot J."/>
            <person name="Rosling A."/>
        </authorList>
    </citation>
    <scope>NUCLEOTIDE SEQUENCE</scope>
    <source>
        <strain evidence="1">IN212</strain>
    </source>
</reference>
<proteinExistence type="predicted"/>